<dbReference type="EMBL" id="CAACYE010000005">
    <property type="protein sequence ID" value="VFA81538.1"/>
    <property type="molecule type" value="Genomic_DNA"/>
</dbReference>
<dbReference type="RefSeq" id="WP_170986879.1">
    <property type="nucleotide sequence ID" value="NZ_CAACYE020000001.1"/>
</dbReference>
<sequence length="53" mass="6013">MTDQQPQPPFSAAERAWLDAVRAKHPPLSDRQAQLIRRVLKPRRPAERKGVAA</sequence>
<proteinExistence type="predicted"/>
<dbReference type="EMBL" id="CAACYE010000005">
    <property type="protein sequence ID" value="VFA87877.1"/>
    <property type="molecule type" value="Genomic_DNA"/>
</dbReference>
<evidence type="ECO:0000313" key="1">
    <source>
        <dbReference type="EMBL" id="VFA81538.1"/>
    </source>
</evidence>
<reference evidence="2" key="1">
    <citation type="submission" date="2019-02" db="EMBL/GenBank/DDBJ databases">
        <authorList>
            <consortium name="Pathogen Informatics"/>
        </authorList>
    </citation>
    <scope>NUCLEOTIDE SEQUENCE</scope>
    <source>
        <strain evidence="2">3012STDY6733949</strain>
    </source>
</reference>
<dbReference type="AlphaFoldDB" id="A0A449GQB9"/>
<evidence type="ECO:0000313" key="2">
    <source>
        <dbReference type="EMBL" id="VFA87877.1"/>
    </source>
</evidence>
<protein>
    <submittedName>
        <fullName evidence="2">Uncharacterized protein</fullName>
    </submittedName>
</protein>
<accession>A0A449GQB9</accession>
<gene>
    <name evidence="1" type="ORF">NCTC1935_00154</name>
    <name evidence="2" type="ORF">NCTC1935_05771</name>
</gene>
<name>A0A449GQB9_NOCFR</name>
<organism evidence="2">
    <name type="scientific">Nocardia farcinica</name>
    <dbReference type="NCBI Taxonomy" id="37329"/>
    <lineage>
        <taxon>Bacteria</taxon>
        <taxon>Bacillati</taxon>
        <taxon>Actinomycetota</taxon>
        <taxon>Actinomycetes</taxon>
        <taxon>Mycobacteriales</taxon>
        <taxon>Nocardiaceae</taxon>
        <taxon>Nocardia</taxon>
    </lineage>
</organism>